<evidence type="ECO:0000256" key="1">
    <source>
        <dbReference type="ARBA" id="ARBA00010879"/>
    </source>
</evidence>
<proteinExistence type="inferred from homology"/>
<keyword evidence="4" id="KW-0808">Transferase</keyword>
<evidence type="ECO:0000256" key="7">
    <source>
        <dbReference type="ARBA" id="ARBA00022759"/>
    </source>
</evidence>
<evidence type="ECO:0000256" key="3">
    <source>
        <dbReference type="ARBA" id="ARBA00022670"/>
    </source>
</evidence>
<dbReference type="EMBL" id="OX395130">
    <property type="protein sequence ID" value="CAI5774520.1"/>
    <property type="molecule type" value="Genomic_DNA"/>
</dbReference>
<dbReference type="GO" id="GO:0004523">
    <property type="term" value="F:RNA-DNA hybrid ribonuclease activity"/>
    <property type="evidence" value="ECO:0007669"/>
    <property type="project" value="UniProtKB-EC"/>
</dbReference>
<keyword evidence="3" id="KW-0645">Protease</keyword>
<dbReference type="Gene3D" id="3.30.70.270">
    <property type="match status" value="2"/>
</dbReference>
<dbReference type="AlphaFoldDB" id="A0AA35P6B8"/>
<dbReference type="InterPro" id="IPR043502">
    <property type="entry name" value="DNA/RNA_pol_sf"/>
</dbReference>
<dbReference type="FunFam" id="3.10.10.10:FF:000007">
    <property type="entry name" value="Retrovirus-related Pol polyprotein from transposon 17.6-like Protein"/>
    <property type="match status" value="1"/>
</dbReference>
<evidence type="ECO:0000313" key="12">
    <source>
        <dbReference type="Proteomes" id="UP001178461"/>
    </source>
</evidence>
<evidence type="ECO:0000256" key="6">
    <source>
        <dbReference type="ARBA" id="ARBA00022722"/>
    </source>
</evidence>
<evidence type="ECO:0000259" key="10">
    <source>
        <dbReference type="PROSITE" id="PS50878"/>
    </source>
</evidence>
<comment type="similarity">
    <text evidence="1">Belongs to the beta type-B retroviral polymerase family. HERV class-II K(HML-2) pol subfamily.</text>
</comment>
<keyword evidence="7" id="KW-0255">Endonuclease</keyword>
<dbReference type="InterPro" id="IPR041577">
    <property type="entry name" value="RT_RNaseH_2"/>
</dbReference>
<dbReference type="SUPFAM" id="SSF56672">
    <property type="entry name" value="DNA/RNA polymerases"/>
    <property type="match status" value="1"/>
</dbReference>
<keyword evidence="6" id="KW-0540">Nuclease</keyword>
<gene>
    <name evidence="11" type="ORF">PODLI_1B016534</name>
</gene>
<evidence type="ECO:0000256" key="8">
    <source>
        <dbReference type="ARBA" id="ARBA00022801"/>
    </source>
</evidence>
<dbReference type="PANTHER" id="PTHR33064">
    <property type="entry name" value="POL PROTEIN"/>
    <property type="match status" value="1"/>
</dbReference>
<organism evidence="11 12">
    <name type="scientific">Podarcis lilfordi</name>
    <name type="common">Lilford's wall lizard</name>
    <dbReference type="NCBI Taxonomy" id="74358"/>
    <lineage>
        <taxon>Eukaryota</taxon>
        <taxon>Metazoa</taxon>
        <taxon>Chordata</taxon>
        <taxon>Craniata</taxon>
        <taxon>Vertebrata</taxon>
        <taxon>Euteleostomi</taxon>
        <taxon>Lepidosauria</taxon>
        <taxon>Squamata</taxon>
        <taxon>Bifurcata</taxon>
        <taxon>Unidentata</taxon>
        <taxon>Episquamata</taxon>
        <taxon>Laterata</taxon>
        <taxon>Lacertibaenia</taxon>
        <taxon>Lacertidae</taxon>
        <taxon>Podarcis</taxon>
    </lineage>
</organism>
<dbReference type="InterPro" id="IPR051320">
    <property type="entry name" value="Viral_Replic_Matur_Polypro"/>
</dbReference>
<evidence type="ECO:0000313" key="11">
    <source>
        <dbReference type="EMBL" id="CAI5774520.1"/>
    </source>
</evidence>
<dbReference type="PROSITE" id="PS50878">
    <property type="entry name" value="RT_POL"/>
    <property type="match status" value="1"/>
</dbReference>
<keyword evidence="8" id="KW-0378">Hydrolase</keyword>
<name>A0AA35P6B8_9SAUR</name>
<evidence type="ECO:0000256" key="2">
    <source>
        <dbReference type="ARBA" id="ARBA00012180"/>
    </source>
</evidence>
<dbReference type="FunFam" id="3.30.70.270:FF:000020">
    <property type="entry name" value="Transposon Tf2-6 polyprotein-like Protein"/>
    <property type="match status" value="1"/>
</dbReference>
<keyword evidence="12" id="KW-1185">Reference proteome</keyword>
<keyword evidence="5" id="KW-0548">Nucleotidyltransferase</keyword>
<dbReference type="CDD" id="cd01647">
    <property type="entry name" value="RT_LTR"/>
    <property type="match status" value="1"/>
</dbReference>
<dbReference type="Proteomes" id="UP001178461">
    <property type="component" value="Chromosome 5"/>
</dbReference>
<dbReference type="GO" id="GO:0008233">
    <property type="term" value="F:peptidase activity"/>
    <property type="evidence" value="ECO:0007669"/>
    <property type="project" value="UniProtKB-KW"/>
</dbReference>
<dbReference type="GO" id="GO:0006508">
    <property type="term" value="P:proteolysis"/>
    <property type="evidence" value="ECO:0007669"/>
    <property type="project" value="UniProtKB-KW"/>
</dbReference>
<dbReference type="EC" id="3.1.26.4" evidence="2"/>
<dbReference type="InterPro" id="IPR000477">
    <property type="entry name" value="RT_dom"/>
</dbReference>
<dbReference type="GO" id="GO:0003964">
    <property type="term" value="F:RNA-directed DNA polymerase activity"/>
    <property type="evidence" value="ECO:0007669"/>
    <property type="project" value="UniProtKB-KW"/>
</dbReference>
<dbReference type="InterPro" id="IPR043128">
    <property type="entry name" value="Rev_trsase/Diguanyl_cyclase"/>
</dbReference>
<accession>A0AA35P6B8</accession>
<evidence type="ECO:0000256" key="9">
    <source>
        <dbReference type="ARBA" id="ARBA00022918"/>
    </source>
</evidence>
<dbReference type="Gene3D" id="3.10.10.10">
    <property type="entry name" value="HIV Type 1 Reverse Transcriptase, subunit A, domain 1"/>
    <property type="match status" value="1"/>
</dbReference>
<dbReference type="Pfam" id="PF00078">
    <property type="entry name" value="RVT_1"/>
    <property type="match status" value="1"/>
</dbReference>
<protein>
    <recommendedName>
        <fullName evidence="2">ribonuclease H</fullName>
        <ecNumber evidence="2">3.1.26.4</ecNumber>
    </recommendedName>
</protein>
<sequence length="354" mass="39741">MGAIQHSKMWRLPILLEMSVQIRNEVQEMLKVGIITPSDSPRAAPVVLVDKPDGSIRFFVDYQKLNHVTKANAYPMPLLDDLIETIGRCHFITFLDMIKGYYQVKMYPGDQEKTAFRSPLGLYEFKVMAFGLKNAPATFQRLVDGILHGLGEFTVAYLDDIAIFSQTWSEHKEHLELVLQRIKETGLTIKASKCQIGDSEIKYLGHMVGGGIIKPSETKVEAITNWPIPTSKKKVRAFLGLAGFYRNFFPKFSELAAPLTNLTRKKEPESVEGTSAGQQSFDALKNSLTTGPVLIAPNHDLEFTIFTDASNAGIRAMLCQPGEEDNLHPIMYVSKKLLPREKHLSTIEKDNENQ</sequence>
<dbReference type="PANTHER" id="PTHR33064:SF29">
    <property type="entry name" value="PEPTIDASE A2 DOMAIN-CONTAINING PROTEIN-RELATED"/>
    <property type="match status" value="1"/>
</dbReference>
<keyword evidence="9" id="KW-0695">RNA-directed DNA polymerase</keyword>
<evidence type="ECO:0000256" key="5">
    <source>
        <dbReference type="ARBA" id="ARBA00022695"/>
    </source>
</evidence>
<feature type="domain" description="Reverse transcriptase" evidence="10">
    <location>
        <begin position="30"/>
        <end position="208"/>
    </location>
</feature>
<dbReference type="Pfam" id="PF17919">
    <property type="entry name" value="RT_RNaseH_2"/>
    <property type="match status" value="1"/>
</dbReference>
<reference evidence="11" key="1">
    <citation type="submission" date="2022-12" db="EMBL/GenBank/DDBJ databases">
        <authorList>
            <person name="Alioto T."/>
            <person name="Alioto T."/>
            <person name="Gomez Garrido J."/>
        </authorList>
    </citation>
    <scope>NUCLEOTIDE SEQUENCE</scope>
</reference>
<evidence type="ECO:0000256" key="4">
    <source>
        <dbReference type="ARBA" id="ARBA00022679"/>
    </source>
</evidence>